<dbReference type="Gene3D" id="3.30.390.50">
    <property type="entry name" value="CO dehydrogenase flavoprotein, C-terminal domain"/>
    <property type="match status" value="1"/>
</dbReference>
<dbReference type="PANTHER" id="PTHR43679:SF2">
    <property type="entry name" value="OCTANOYL-[GCVH]:PROTEIN N-OCTANOYLTRANSFERASE"/>
    <property type="match status" value="1"/>
</dbReference>
<feature type="domain" description="BPL/LPL catalytic" evidence="1">
    <location>
        <begin position="128"/>
        <end position="320"/>
    </location>
</feature>
<gene>
    <name evidence="2" type="ORF">DET45_12334</name>
</gene>
<dbReference type="InterPro" id="IPR004143">
    <property type="entry name" value="BPL_LPL_catalytic"/>
</dbReference>
<dbReference type="PROSITE" id="PS51733">
    <property type="entry name" value="BPL_LPL_CATALYTIC"/>
    <property type="match status" value="1"/>
</dbReference>
<organism evidence="2 3">
    <name type="scientific">Pseudidiomarina maritima</name>
    <dbReference type="NCBI Taxonomy" id="519453"/>
    <lineage>
        <taxon>Bacteria</taxon>
        <taxon>Pseudomonadati</taxon>
        <taxon>Pseudomonadota</taxon>
        <taxon>Gammaproteobacteria</taxon>
        <taxon>Alteromonadales</taxon>
        <taxon>Idiomarinaceae</taxon>
        <taxon>Pseudidiomarina</taxon>
    </lineage>
</organism>
<evidence type="ECO:0000313" key="3">
    <source>
        <dbReference type="Proteomes" id="UP000246964"/>
    </source>
</evidence>
<dbReference type="EMBL" id="QGTT01000023">
    <property type="protein sequence ID" value="PWW07962.1"/>
    <property type="molecule type" value="Genomic_DNA"/>
</dbReference>
<reference evidence="2 3" key="1">
    <citation type="submission" date="2018-05" db="EMBL/GenBank/DDBJ databases">
        <title>Freshwater and sediment microbial communities from various areas in North America, analyzing microbe dynamics in response to fracking.</title>
        <authorList>
            <person name="Lamendella R."/>
        </authorList>
    </citation>
    <scope>NUCLEOTIDE SEQUENCE [LARGE SCALE GENOMIC DNA]</scope>
    <source>
        <strain evidence="2 3">125B1</strain>
    </source>
</reference>
<dbReference type="InterPro" id="IPR045864">
    <property type="entry name" value="aa-tRNA-synth_II/BPL/LPL"/>
</dbReference>
<protein>
    <submittedName>
        <fullName evidence="2">Lipoate-protein ligase A</fullName>
    </submittedName>
</protein>
<dbReference type="RefSeq" id="WP_110076887.1">
    <property type="nucleotide sequence ID" value="NZ_QGTT01000023.1"/>
</dbReference>
<evidence type="ECO:0000313" key="2">
    <source>
        <dbReference type="EMBL" id="PWW07962.1"/>
    </source>
</evidence>
<keyword evidence="2" id="KW-0436">Ligase</keyword>
<dbReference type="OrthoDB" id="9787898at2"/>
<evidence type="ECO:0000259" key="1">
    <source>
        <dbReference type="PROSITE" id="PS51733"/>
    </source>
</evidence>
<dbReference type="Pfam" id="PF21948">
    <property type="entry name" value="LplA-B_cat"/>
    <property type="match status" value="1"/>
</dbReference>
<dbReference type="InterPro" id="IPR050664">
    <property type="entry name" value="Octanoyltrans_LipM/LipL"/>
</dbReference>
<proteinExistence type="predicted"/>
<dbReference type="GO" id="GO:0016874">
    <property type="term" value="F:ligase activity"/>
    <property type="evidence" value="ECO:0007669"/>
    <property type="project" value="UniProtKB-KW"/>
</dbReference>
<name>A0A317PZ23_9GAMM</name>
<dbReference type="Gene3D" id="3.30.930.10">
    <property type="entry name" value="Bira Bifunctional Protein, Domain 2"/>
    <property type="match status" value="1"/>
</dbReference>
<accession>A0A317PZ23</accession>
<dbReference type="PANTHER" id="PTHR43679">
    <property type="entry name" value="OCTANOYLTRANSFERASE LIPM-RELATED"/>
    <property type="match status" value="1"/>
</dbReference>
<dbReference type="Proteomes" id="UP000246964">
    <property type="component" value="Unassembled WGS sequence"/>
</dbReference>
<dbReference type="CDD" id="cd16443">
    <property type="entry name" value="LplA"/>
    <property type="match status" value="1"/>
</dbReference>
<dbReference type="AlphaFoldDB" id="A0A317PZ23"/>
<dbReference type="SUPFAM" id="SSF55681">
    <property type="entry name" value="Class II aaRS and biotin synthetases"/>
    <property type="match status" value="1"/>
</dbReference>
<sequence>MHGEFKVPGGKLVVADIETNQEVITSASISGDFFLEPDTALENINQALVGLSIDASHAVISKAITAALADDVVMFGFSAEAVATAVRRALGKASSWFDHDFAVIPPVTLPAIQHAALDEVLATSVAQGTRGPTLRFWDWDDSVVVIGCFQSVRNEVDMDAAKAANINVIRRITGGGAMFMEPGNCITYSLTVPSSLVDGMSIEKSYQFLDTWVLAALAEVGIKAHYVPLNDIASTQGKIGGAAQKRFANGVIVHHATLAYDIDADKMLKVLRTGREKLSDKGTKSANKRVDPMRSQTGLPRDQIIAAFMKQFSLLYQTHTDNYSAAELATSAQLVANKFRSDQWLYKVI</sequence>
<keyword evidence="3" id="KW-1185">Reference proteome</keyword>
<comment type="caution">
    <text evidence="2">The sequence shown here is derived from an EMBL/GenBank/DDBJ whole genome shotgun (WGS) entry which is preliminary data.</text>
</comment>